<dbReference type="PROSITE" id="PS50234">
    <property type="entry name" value="VWFA"/>
    <property type="match status" value="1"/>
</dbReference>
<keyword evidence="3" id="KW-0812">Transmembrane</keyword>
<dbReference type="eggNOG" id="COG2304">
    <property type="taxonomic scope" value="Bacteria"/>
</dbReference>
<evidence type="ECO:0000256" key="3">
    <source>
        <dbReference type="SAM" id="Phobius"/>
    </source>
</evidence>
<comment type="caution">
    <text evidence="5">The sequence shown here is derived from an EMBL/GenBank/DDBJ whole genome shotgun (WGS) entry which is preliminary data.</text>
</comment>
<dbReference type="InterPro" id="IPR036465">
    <property type="entry name" value="vWFA_dom_sf"/>
</dbReference>
<dbReference type="PROSITE" id="PS50293">
    <property type="entry name" value="TPR_REGION"/>
    <property type="match status" value="1"/>
</dbReference>
<organism evidence="5 6">
    <name type="scientific">Lysobacter daejeonensis GH1-9</name>
    <dbReference type="NCBI Taxonomy" id="1385517"/>
    <lineage>
        <taxon>Bacteria</taxon>
        <taxon>Pseudomonadati</taxon>
        <taxon>Pseudomonadota</taxon>
        <taxon>Gammaproteobacteria</taxon>
        <taxon>Lysobacterales</taxon>
        <taxon>Lysobacteraceae</taxon>
        <taxon>Aerolutibacter</taxon>
    </lineage>
</organism>
<feature type="compositionally biased region" description="Basic and acidic residues" evidence="2">
    <location>
        <begin position="525"/>
        <end position="550"/>
    </location>
</feature>
<dbReference type="Pfam" id="PF13519">
    <property type="entry name" value="VWA_2"/>
    <property type="match status" value="1"/>
</dbReference>
<dbReference type="SUPFAM" id="SSF53300">
    <property type="entry name" value="vWA-like"/>
    <property type="match status" value="1"/>
</dbReference>
<dbReference type="OrthoDB" id="9807628at2"/>
<dbReference type="InterPro" id="IPR050768">
    <property type="entry name" value="UPF0353/GerABKA_families"/>
</dbReference>
<feature type="compositionally biased region" description="Polar residues" evidence="2">
    <location>
        <begin position="457"/>
        <end position="468"/>
    </location>
</feature>
<dbReference type="Gene3D" id="1.25.40.10">
    <property type="entry name" value="Tetratricopeptide repeat domain"/>
    <property type="match status" value="1"/>
</dbReference>
<dbReference type="PANTHER" id="PTHR22550">
    <property type="entry name" value="SPORE GERMINATION PROTEIN"/>
    <property type="match status" value="1"/>
</dbReference>
<evidence type="ECO:0000313" key="6">
    <source>
        <dbReference type="Proteomes" id="UP000029998"/>
    </source>
</evidence>
<evidence type="ECO:0000256" key="2">
    <source>
        <dbReference type="SAM" id="MobiDB-lite"/>
    </source>
</evidence>
<protein>
    <recommendedName>
        <fullName evidence="4">VWFA domain-containing protein</fullName>
    </recommendedName>
</protein>
<evidence type="ECO:0000313" key="5">
    <source>
        <dbReference type="EMBL" id="KGM55300.1"/>
    </source>
</evidence>
<dbReference type="eggNOG" id="COG0457">
    <property type="taxonomic scope" value="Bacteria"/>
</dbReference>
<name>A0A0A0EYG2_9GAMM</name>
<dbReference type="InterPro" id="IPR019734">
    <property type="entry name" value="TPR_rpt"/>
</dbReference>
<dbReference type="Gene3D" id="3.40.50.410">
    <property type="entry name" value="von Willebrand factor, type A domain"/>
    <property type="match status" value="1"/>
</dbReference>
<feature type="repeat" description="TPR" evidence="1">
    <location>
        <begin position="367"/>
        <end position="400"/>
    </location>
</feature>
<feature type="compositionally biased region" description="Basic and acidic residues" evidence="2">
    <location>
        <begin position="429"/>
        <end position="440"/>
    </location>
</feature>
<feature type="transmembrane region" description="Helical" evidence="3">
    <location>
        <begin position="63"/>
        <end position="81"/>
    </location>
</feature>
<feature type="transmembrane region" description="Helical" evidence="3">
    <location>
        <begin position="12"/>
        <end position="28"/>
    </location>
</feature>
<dbReference type="RefSeq" id="WP_036135624.1">
    <property type="nucleotide sequence ID" value="NZ_AVPU01000006.1"/>
</dbReference>
<feature type="region of interest" description="Disordered" evidence="2">
    <location>
        <begin position="413"/>
        <end position="550"/>
    </location>
</feature>
<dbReference type="SMART" id="SM00028">
    <property type="entry name" value="TPR"/>
    <property type="match status" value="1"/>
</dbReference>
<reference evidence="5 6" key="1">
    <citation type="submission" date="2013-08" db="EMBL/GenBank/DDBJ databases">
        <title>Genome sequencing of Lysobacter.</title>
        <authorList>
            <person name="Zhang S."/>
            <person name="Wang G."/>
        </authorList>
    </citation>
    <scope>NUCLEOTIDE SEQUENCE [LARGE SCALE GENOMIC DNA]</scope>
    <source>
        <strain evidence="5 6">GH1-9</strain>
    </source>
</reference>
<dbReference type="SUPFAM" id="SSF48452">
    <property type="entry name" value="TPR-like"/>
    <property type="match status" value="1"/>
</dbReference>
<dbReference type="Pfam" id="PF00515">
    <property type="entry name" value="TPR_1"/>
    <property type="match status" value="1"/>
</dbReference>
<dbReference type="Proteomes" id="UP000029998">
    <property type="component" value="Unassembled WGS sequence"/>
</dbReference>
<keyword evidence="3" id="KW-0472">Membrane</keyword>
<dbReference type="InterPro" id="IPR002035">
    <property type="entry name" value="VWF_A"/>
</dbReference>
<evidence type="ECO:0000256" key="1">
    <source>
        <dbReference type="PROSITE-ProRule" id="PRU00339"/>
    </source>
</evidence>
<dbReference type="SMART" id="SM00327">
    <property type="entry name" value="VWA"/>
    <property type="match status" value="1"/>
</dbReference>
<dbReference type="STRING" id="1385517.N800_15195"/>
<feature type="compositionally biased region" description="Low complexity" evidence="2">
    <location>
        <begin position="481"/>
        <end position="491"/>
    </location>
</feature>
<dbReference type="EMBL" id="AVPU01000006">
    <property type="protein sequence ID" value="KGM55300.1"/>
    <property type="molecule type" value="Genomic_DNA"/>
</dbReference>
<proteinExistence type="predicted"/>
<evidence type="ECO:0000259" key="4">
    <source>
        <dbReference type="PROSITE" id="PS50234"/>
    </source>
</evidence>
<dbReference type="PROSITE" id="PS50005">
    <property type="entry name" value="TPR"/>
    <property type="match status" value="1"/>
</dbReference>
<dbReference type="AlphaFoldDB" id="A0A0A0EYG2"/>
<accession>A0A0A0EYG2</accession>
<feature type="domain" description="VWFA" evidence="4">
    <location>
        <begin position="94"/>
        <end position="265"/>
    </location>
</feature>
<gene>
    <name evidence="5" type="ORF">N800_15195</name>
</gene>
<keyword evidence="6" id="KW-1185">Reference proteome</keyword>
<keyword evidence="1" id="KW-0802">TPR repeat</keyword>
<dbReference type="PANTHER" id="PTHR22550:SF14">
    <property type="entry name" value="VWFA DOMAIN-CONTAINING PROTEIN"/>
    <property type="match status" value="1"/>
</dbReference>
<sequence>MDAGVVHWLRPLWLWALLALPLGWWLAARRTRRGEVWRGVVDAHLLRHLLVVEAAPAHRRGRWLTGAAYVLAILALAGPSWRQVEQPLWQSHAPLVVALDLSTAIDRRDLPPSRLAQARAKLAMLLQQRRGGQVGLVAYAGDAFTVAPLTADANNVAVFLDALSSEVMPVDGQRIDRAIGWSAKLLRQAGFTQGDIVVMGDHATDADVAASTQAATAGFNVSVIGVGVATGAGGGFDEASLRRLASAGNGRYQRITMDDADLRGLGVLAPRGTTGAGDAESGGRHWLDEGYWLLPAVMLLALPLFRRGAVVAILVLALGWPLGAVQAADWWRRPDQVQHAAMETATQRYRQGDFAGAAQGFAQVDSADAHYNRGNALARAGRYQEAIRAYDAALQRAPGMADAEANRRAVEAVMKRKSPPGGKPPAGKGRPEAGDGRPGERGSAGADQGAGDPAVPQEQSRTSPSSQAEGAAPRPKPTQGADAAAQAQADAAQRERMRQAVAQGGQPSEGAKPGQGDRPAQTETAAERERRIANEAWLRRVPDEPGGLLREKFRLEYQRRLRQGGSSR</sequence>
<dbReference type="InterPro" id="IPR011990">
    <property type="entry name" value="TPR-like_helical_dom_sf"/>
</dbReference>
<keyword evidence="3" id="KW-1133">Transmembrane helix</keyword>